<evidence type="ECO:0000313" key="1">
    <source>
        <dbReference type="EMBL" id="KAI0035706.1"/>
    </source>
</evidence>
<reference evidence="1" key="1">
    <citation type="submission" date="2021-02" db="EMBL/GenBank/DDBJ databases">
        <authorList>
            <consortium name="DOE Joint Genome Institute"/>
            <person name="Ahrendt S."/>
            <person name="Looney B.P."/>
            <person name="Miyauchi S."/>
            <person name="Morin E."/>
            <person name="Drula E."/>
            <person name="Courty P.E."/>
            <person name="Chicoki N."/>
            <person name="Fauchery L."/>
            <person name="Kohler A."/>
            <person name="Kuo A."/>
            <person name="Labutti K."/>
            <person name="Pangilinan J."/>
            <person name="Lipzen A."/>
            <person name="Riley R."/>
            <person name="Andreopoulos W."/>
            <person name="He G."/>
            <person name="Johnson J."/>
            <person name="Barry K.W."/>
            <person name="Grigoriev I.V."/>
            <person name="Nagy L."/>
            <person name="Hibbett D."/>
            <person name="Henrissat B."/>
            <person name="Matheny P.B."/>
            <person name="Labbe J."/>
            <person name="Martin F."/>
        </authorList>
    </citation>
    <scope>NUCLEOTIDE SEQUENCE</scope>
    <source>
        <strain evidence="1">EC-137</strain>
    </source>
</reference>
<sequence>MSEQEPLLPVSDRPKEDEPARTLREWTAEALESRWTHRLVIFLTLTDSGCVLADLCYTLLAPGCEPPKSEPVWLEVLANVSLAITFVFLLEIPLTIWSLGFRHYVPGKVPHAPLHLFDAAIIITTFVLEFVLRGRERELAELLIVLRLWRVVKLVGGVAVGATEIQEEDSEEIAELKRELERVQEQLVFIQEENRTLRARLGSSDVSS</sequence>
<name>A0ACB8QWJ8_9AGAM</name>
<keyword evidence="2" id="KW-1185">Reference proteome</keyword>
<protein>
    <submittedName>
        <fullName evidence="1">Uncharacterized protein</fullName>
    </submittedName>
</protein>
<organism evidence="1 2">
    <name type="scientific">Vararia minispora EC-137</name>
    <dbReference type="NCBI Taxonomy" id="1314806"/>
    <lineage>
        <taxon>Eukaryota</taxon>
        <taxon>Fungi</taxon>
        <taxon>Dikarya</taxon>
        <taxon>Basidiomycota</taxon>
        <taxon>Agaricomycotina</taxon>
        <taxon>Agaricomycetes</taxon>
        <taxon>Russulales</taxon>
        <taxon>Lachnocladiaceae</taxon>
        <taxon>Vararia</taxon>
    </lineage>
</organism>
<accession>A0ACB8QWJ8</accession>
<dbReference type="EMBL" id="MU273480">
    <property type="protein sequence ID" value="KAI0035706.1"/>
    <property type="molecule type" value="Genomic_DNA"/>
</dbReference>
<gene>
    <name evidence="1" type="ORF">K488DRAFT_76414</name>
</gene>
<evidence type="ECO:0000313" key="2">
    <source>
        <dbReference type="Proteomes" id="UP000814128"/>
    </source>
</evidence>
<proteinExistence type="predicted"/>
<dbReference type="Proteomes" id="UP000814128">
    <property type="component" value="Unassembled WGS sequence"/>
</dbReference>
<reference evidence="1" key="2">
    <citation type="journal article" date="2022" name="New Phytol.">
        <title>Evolutionary transition to the ectomycorrhizal habit in the genomes of a hyperdiverse lineage of mushroom-forming fungi.</title>
        <authorList>
            <person name="Looney B."/>
            <person name="Miyauchi S."/>
            <person name="Morin E."/>
            <person name="Drula E."/>
            <person name="Courty P.E."/>
            <person name="Kohler A."/>
            <person name="Kuo A."/>
            <person name="LaButti K."/>
            <person name="Pangilinan J."/>
            <person name="Lipzen A."/>
            <person name="Riley R."/>
            <person name="Andreopoulos W."/>
            <person name="He G."/>
            <person name="Johnson J."/>
            <person name="Nolan M."/>
            <person name="Tritt A."/>
            <person name="Barry K.W."/>
            <person name="Grigoriev I.V."/>
            <person name="Nagy L.G."/>
            <person name="Hibbett D."/>
            <person name="Henrissat B."/>
            <person name="Matheny P.B."/>
            <person name="Labbe J."/>
            <person name="Martin F.M."/>
        </authorList>
    </citation>
    <scope>NUCLEOTIDE SEQUENCE</scope>
    <source>
        <strain evidence="1">EC-137</strain>
    </source>
</reference>
<comment type="caution">
    <text evidence="1">The sequence shown here is derived from an EMBL/GenBank/DDBJ whole genome shotgun (WGS) entry which is preliminary data.</text>
</comment>